<evidence type="ECO:0000313" key="3">
    <source>
        <dbReference type="Proteomes" id="UP000326979"/>
    </source>
</evidence>
<dbReference type="RefSeq" id="WP_152783069.1">
    <property type="nucleotide sequence ID" value="NZ_BAABEQ010000093.1"/>
</dbReference>
<gene>
    <name evidence="2" type="ORF">FNH04_11415</name>
</gene>
<evidence type="ECO:0000256" key="1">
    <source>
        <dbReference type="SAM" id="Phobius"/>
    </source>
</evidence>
<dbReference type="Proteomes" id="UP000326979">
    <property type="component" value="Unassembled WGS sequence"/>
</dbReference>
<feature type="transmembrane region" description="Helical" evidence="1">
    <location>
        <begin position="6"/>
        <end position="27"/>
    </location>
</feature>
<proteinExistence type="predicted"/>
<organism evidence="2 3">
    <name type="scientific">Streptomyces phyllanthi</name>
    <dbReference type="NCBI Taxonomy" id="1803180"/>
    <lineage>
        <taxon>Bacteria</taxon>
        <taxon>Bacillati</taxon>
        <taxon>Actinomycetota</taxon>
        <taxon>Actinomycetes</taxon>
        <taxon>Kitasatosporales</taxon>
        <taxon>Streptomycetaceae</taxon>
        <taxon>Streptomyces</taxon>
    </lineage>
</organism>
<dbReference type="OrthoDB" id="4301915at2"/>
<evidence type="ECO:0000313" key="2">
    <source>
        <dbReference type="EMBL" id="MPY40491.1"/>
    </source>
</evidence>
<keyword evidence="1" id="KW-0812">Transmembrane</keyword>
<dbReference type="EMBL" id="VJZE01000056">
    <property type="protein sequence ID" value="MPY40491.1"/>
    <property type="molecule type" value="Genomic_DNA"/>
</dbReference>
<dbReference type="AlphaFoldDB" id="A0A5N8VYZ7"/>
<feature type="transmembrane region" description="Helical" evidence="1">
    <location>
        <begin position="53"/>
        <end position="71"/>
    </location>
</feature>
<reference evidence="2 3" key="1">
    <citation type="submission" date="2019-07" db="EMBL/GenBank/DDBJ databases">
        <title>New species of Amycolatopsis and Streptomyces.</title>
        <authorList>
            <person name="Duangmal K."/>
            <person name="Teo W.F.A."/>
            <person name="Lipun K."/>
        </authorList>
    </citation>
    <scope>NUCLEOTIDE SEQUENCE [LARGE SCALE GENOMIC DNA]</scope>
    <source>
        <strain evidence="2 3">TISTR 2346</strain>
    </source>
</reference>
<name>A0A5N8VYZ7_9ACTN</name>
<keyword evidence="3" id="KW-1185">Reference proteome</keyword>
<accession>A0A5N8VYZ7</accession>
<comment type="caution">
    <text evidence="2">The sequence shown here is derived from an EMBL/GenBank/DDBJ whole genome shotgun (WGS) entry which is preliminary data.</text>
</comment>
<keyword evidence="1" id="KW-0472">Membrane</keyword>
<protein>
    <submittedName>
        <fullName evidence="2">Uncharacterized protein</fullName>
    </submittedName>
</protein>
<keyword evidence="1" id="KW-1133">Transmembrane helix</keyword>
<sequence length="83" mass="9486">MVGFGIFMLVIALWLGGMGLTDQRALWWRFQARRFSDPEANEPSEAGYRARRVLLLTMALVMVVMAVWWFTGIDYIQSGGLED</sequence>